<sequence length="95" mass="10512">MATAGAVKRTPKFLHRFTWKHRGASDYCKRFNCVPSIRRIIHPITSPALDVARGSVRLLLSTRKNHSVPTPALRAGAPSSQIGRMHVGRVEESPT</sequence>
<dbReference type="AlphaFoldDB" id="A0A2H1W3Q4"/>
<proteinExistence type="predicted"/>
<evidence type="ECO:0000313" key="2">
    <source>
        <dbReference type="EMBL" id="SOQ47720.1"/>
    </source>
</evidence>
<evidence type="ECO:0000256" key="1">
    <source>
        <dbReference type="SAM" id="MobiDB-lite"/>
    </source>
</evidence>
<name>A0A2H1W3Q4_SPOFR</name>
<organism evidence="2">
    <name type="scientific">Spodoptera frugiperda</name>
    <name type="common">Fall armyworm</name>
    <dbReference type="NCBI Taxonomy" id="7108"/>
    <lineage>
        <taxon>Eukaryota</taxon>
        <taxon>Metazoa</taxon>
        <taxon>Ecdysozoa</taxon>
        <taxon>Arthropoda</taxon>
        <taxon>Hexapoda</taxon>
        <taxon>Insecta</taxon>
        <taxon>Pterygota</taxon>
        <taxon>Neoptera</taxon>
        <taxon>Endopterygota</taxon>
        <taxon>Lepidoptera</taxon>
        <taxon>Glossata</taxon>
        <taxon>Ditrysia</taxon>
        <taxon>Noctuoidea</taxon>
        <taxon>Noctuidae</taxon>
        <taxon>Amphipyrinae</taxon>
        <taxon>Spodoptera</taxon>
    </lineage>
</organism>
<dbReference type="EMBL" id="ODYU01006133">
    <property type="protein sequence ID" value="SOQ47720.1"/>
    <property type="molecule type" value="Genomic_DNA"/>
</dbReference>
<protein>
    <submittedName>
        <fullName evidence="2">SFRICE_036464</fullName>
    </submittedName>
</protein>
<gene>
    <name evidence="2" type="ORF">SFRICE_036464</name>
</gene>
<accession>A0A2H1W3Q4</accession>
<reference evidence="2" key="1">
    <citation type="submission" date="2016-07" db="EMBL/GenBank/DDBJ databases">
        <authorList>
            <person name="Bretaudeau A."/>
        </authorList>
    </citation>
    <scope>NUCLEOTIDE SEQUENCE</scope>
    <source>
        <strain evidence="2">Rice</strain>
        <tissue evidence="2">Whole body</tissue>
    </source>
</reference>
<feature type="region of interest" description="Disordered" evidence="1">
    <location>
        <begin position="68"/>
        <end position="95"/>
    </location>
</feature>